<keyword evidence="3" id="KW-1185">Reference proteome</keyword>
<protein>
    <submittedName>
        <fullName evidence="2">Uncharacterized protein</fullName>
    </submittedName>
</protein>
<sequence length="229" mass="26937">MRTTYVLKEIKWGIQFLRRINLRISIIIILLAVFFSKGIAQELPNEMWHPGVVVLNDGDSIRGNIQYDFKTNLVQLAIDGQVKAFSSQQLLSVSFHGQYFKRFRYFYALPYNLNGSVDVPIFFEILEEGPITLMSREYVVVQNNNNYNSPFYRGTSRTLSSRSILSYDYYFLTTDGRIVQYTEKKKDLLAFFGKYQNDVEKYMRKNKLRSDRQLDLIKITNYYNELAAD</sequence>
<gene>
    <name evidence="2" type="ORF">JKP34_13645</name>
</gene>
<accession>A0A937ACI2</accession>
<dbReference type="AlphaFoldDB" id="A0A937ACI2"/>
<feature type="transmembrane region" description="Helical" evidence="1">
    <location>
        <begin position="20"/>
        <end position="40"/>
    </location>
</feature>
<evidence type="ECO:0000313" key="2">
    <source>
        <dbReference type="EMBL" id="MBL0766305.1"/>
    </source>
</evidence>
<dbReference type="RefSeq" id="WP_201922531.1">
    <property type="nucleotide sequence ID" value="NZ_JAERQG010000003.1"/>
</dbReference>
<organism evidence="2 3">
    <name type="scientific">Marivirga atlantica</name>
    <dbReference type="NCBI Taxonomy" id="1548457"/>
    <lineage>
        <taxon>Bacteria</taxon>
        <taxon>Pseudomonadati</taxon>
        <taxon>Bacteroidota</taxon>
        <taxon>Cytophagia</taxon>
        <taxon>Cytophagales</taxon>
        <taxon>Marivirgaceae</taxon>
        <taxon>Marivirga</taxon>
    </lineage>
</organism>
<keyword evidence="1" id="KW-1133">Transmembrane helix</keyword>
<dbReference type="Proteomes" id="UP000642920">
    <property type="component" value="Unassembled WGS sequence"/>
</dbReference>
<keyword evidence="1" id="KW-0472">Membrane</keyword>
<reference evidence="2" key="1">
    <citation type="submission" date="2021-01" db="EMBL/GenBank/DDBJ databases">
        <title>Marivirga sp. nov., isolated from intertidal surface sediments.</title>
        <authorList>
            <person name="Zhang M."/>
        </authorList>
    </citation>
    <scope>NUCLEOTIDE SEQUENCE</scope>
    <source>
        <strain evidence="2">SM1354</strain>
    </source>
</reference>
<keyword evidence="1" id="KW-0812">Transmembrane</keyword>
<comment type="caution">
    <text evidence="2">The sequence shown here is derived from an EMBL/GenBank/DDBJ whole genome shotgun (WGS) entry which is preliminary data.</text>
</comment>
<evidence type="ECO:0000256" key="1">
    <source>
        <dbReference type="SAM" id="Phobius"/>
    </source>
</evidence>
<evidence type="ECO:0000313" key="3">
    <source>
        <dbReference type="Proteomes" id="UP000642920"/>
    </source>
</evidence>
<name>A0A937ACI2_9BACT</name>
<proteinExistence type="predicted"/>
<dbReference type="EMBL" id="JAERQG010000003">
    <property type="protein sequence ID" value="MBL0766305.1"/>
    <property type="molecule type" value="Genomic_DNA"/>
</dbReference>